<accession>A0A0A2SS19</accession>
<evidence type="ECO:0000256" key="2">
    <source>
        <dbReference type="ARBA" id="ARBA00022490"/>
    </source>
</evidence>
<sequence>MARGEVKWFNNAKGWGFIIPEGGGEDIFVHFSSINGTGYKTLIPGQAVTYDVVNGERGLHATNVVALSENAEHEETA</sequence>
<dbReference type="PROSITE" id="PS51857">
    <property type="entry name" value="CSD_2"/>
    <property type="match status" value="1"/>
</dbReference>
<evidence type="ECO:0000259" key="3">
    <source>
        <dbReference type="PROSITE" id="PS51857"/>
    </source>
</evidence>
<name>A0A0A2SS19_9GAMM</name>
<dbReference type="Gene3D" id="6.20.370.130">
    <property type="match status" value="1"/>
</dbReference>
<dbReference type="GO" id="GO:0003676">
    <property type="term" value="F:nucleic acid binding"/>
    <property type="evidence" value="ECO:0007669"/>
    <property type="project" value="InterPro"/>
</dbReference>
<evidence type="ECO:0000313" key="5">
    <source>
        <dbReference type="Proteomes" id="UP000054422"/>
    </source>
</evidence>
<dbReference type="InterPro" id="IPR012340">
    <property type="entry name" value="NA-bd_OB-fold"/>
</dbReference>
<dbReference type="OrthoDB" id="9810590at2"/>
<feature type="domain" description="CSD" evidence="3">
    <location>
        <begin position="1"/>
        <end position="66"/>
    </location>
</feature>
<dbReference type="EMBL" id="JNCF01000089">
    <property type="protein sequence ID" value="KGP62244.1"/>
    <property type="molecule type" value="Genomic_DNA"/>
</dbReference>
<dbReference type="FunFam" id="2.40.50.140:FF:000006">
    <property type="entry name" value="Cold shock protein CspC"/>
    <property type="match status" value="1"/>
</dbReference>
<dbReference type="InterPro" id="IPR002059">
    <property type="entry name" value="CSP_DNA-bd"/>
</dbReference>
<evidence type="ECO:0000256" key="1">
    <source>
        <dbReference type="ARBA" id="ARBA00004496"/>
    </source>
</evidence>
<dbReference type="Gene3D" id="2.40.50.140">
    <property type="entry name" value="Nucleic acid-binding proteins"/>
    <property type="match status" value="1"/>
</dbReference>
<protein>
    <submittedName>
        <fullName evidence="4">Cold-shock protein</fullName>
    </submittedName>
</protein>
<dbReference type="RefSeq" id="WP_035891453.1">
    <property type="nucleotide sequence ID" value="NZ_JNCF01000089.1"/>
</dbReference>
<dbReference type="PIRSF" id="PIRSF002599">
    <property type="entry name" value="Cold_shock_A"/>
    <property type="match status" value="1"/>
</dbReference>
<dbReference type="Proteomes" id="UP000054422">
    <property type="component" value="Unassembled WGS sequence"/>
</dbReference>
<evidence type="ECO:0000313" key="4">
    <source>
        <dbReference type="EMBL" id="KGP62244.1"/>
    </source>
</evidence>
<keyword evidence="5" id="KW-1185">Reference proteome</keyword>
<proteinExistence type="predicted"/>
<dbReference type="InterPro" id="IPR050181">
    <property type="entry name" value="Cold_shock_domain"/>
</dbReference>
<dbReference type="CDD" id="cd04458">
    <property type="entry name" value="CSP_CDS"/>
    <property type="match status" value="1"/>
</dbReference>
<comment type="caution">
    <text evidence="4">The sequence shown here is derived from an EMBL/GenBank/DDBJ whole genome shotgun (WGS) entry which is preliminary data.</text>
</comment>
<dbReference type="InterPro" id="IPR012156">
    <property type="entry name" value="Cold_shock_CspA"/>
</dbReference>
<organism evidence="4 5">
    <name type="scientific">Legionella norrlandica</name>
    <dbReference type="NCBI Taxonomy" id="1498499"/>
    <lineage>
        <taxon>Bacteria</taxon>
        <taxon>Pseudomonadati</taxon>
        <taxon>Pseudomonadota</taxon>
        <taxon>Gammaproteobacteria</taxon>
        <taxon>Legionellales</taxon>
        <taxon>Legionellaceae</taxon>
        <taxon>Legionella</taxon>
    </lineage>
</organism>
<dbReference type="GO" id="GO:0005829">
    <property type="term" value="C:cytosol"/>
    <property type="evidence" value="ECO:0007669"/>
    <property type="project" value="UniProtKB-ARBA"/>
</dbReference>
<dbReference type="STRING" id="1498499.EP47_01470"/>
<comment type="subcellular location">
    <subcellularLocation>
        <location evidence="1">Cytoplasm</location>
    </subcellularLocation>
</comment>
<dbReference type="PRINTS" id="PR00050">
    <property type="entry name" value="COLDSHOCK"/>
</dbReference>
<dbReference type="PANTHER" id="PTHR11544">
    <property type="entry name" value="COLD SHOCK DOMAIN CONTAINING PROTEINS"/>
    <property type="match status" value="1"/>
</dbReference>
<gene>
    <name evidence="4" type="ORF">EP47_01470</name>
</gene>
<dbReference type="SUPFAM" id="SSF50249">
    <property type="entry name" value="Nucleic acid-binding proteins"/>
    <property type="match status" value="1"/>
</dbReference>
<keyword evidence="2" id="KW-0963">Cytoplasm</keyword>
<dbReference type="SMART" id="SM00357">
    <property type="entry name" value="CSP"/>
    <property type="match status" value="1"/>
</dbReference>
<reference evidence="4 5" key="1">
    <citation type="submission" date="2014-05" db="EMBL/GenBank/DDBJ databases">
        <authorList>
            <person name="Rizzardi K."/>
            <person name="Winiecka-Krusnell J."/>
            <person name="Ramliden M."/>
            <person name="Alm E."/>
            <person name="Andersson S."/>
            <person name="Byfors S."/>
        </authorList>
    </citation>
    <scope>NUCLEOTIDE SEQUENCE [LARGE SCALE GENOMIC DNA]</scope>
    <source>
        <strain evidence="4 5">LEGN</strain>
    </source>
</reference>
<dbReference type="AlphaFoldDB" id="A0A0A2SS19"/>
<dbReference type="InterPro" id="IPR011129">
    <property type="entry name" value="CSD"/>
</dbReference>
<dbReference type="Pfam" id="PF00313">
    <property type="entry name" value="CSD"/>
    <property type="match status" value="1"/>
</dbReference>